<feature type="transmembrane region" description="Helical" evidence="1">
    <location>
        <begin position="317"/>
        <end position="337"/>
    </location>
</feature>
<dbReference type="InterPro" id="IPR010559">
    <property type="entry name" value="Sig_transdc_His_kin_internal"/>
</dbReference>
<dbReference type="PANTHER" id="PTHR34220:SF7">
    <property type="entry name" value="SENSOR HISTIDINE KINASE YPDA"/>
    <property type="match status" value="1"/>
</dbReference>
<feature type="transmembrane region" description="Helical" evidence="1">
    <location>
        <begin position="190"/>
        <end position="211"/>
    </location>
</feature>
<gene>
    <name evidence="5" type="ORF">SAMN04488108_0173</name>
</gene>
<dbReference type="GO" id="GO:0000155">
    <property type="term" value="F:phosphorelay sensor kinase activity"/>
    <property type="evidence" value="ECO:0007669"/>
    <property type="project" value="InterPro"/>
</dbReference>
<protein>
    <submittedName>
        <fullName evidence="5">7TM diverse intracellular signalling</fullName>
    </submittedName>
</protein>
<name>A0A1M7Z4D4_9BACT</name>
<dbReference type="SUPFAM" id="SSF55874">
    <property type="entry name" value="ATPase domain of HSP90 chaperone/DNA topoisomerase II/histidine kinase"/>
    <property type="match status" value="1"/>
</dbReference>
<keyword evidence="1" id="KW-0472">Membrane</keyword>
<feature type="transmembrane region" description="Helical" evidence="1">
    <location>
        <begin position="250"/>
        <end position="269"/>
    </location>
</feature>
<dbReference type="EMBL" id="FRXN01000001">
    <property type="protein sequence ID" value="SHO59536.1"/>
    <property type="molecule type" value="Genomic_DNA"/>
</dbReference>
<evidence type="ECO:0000256" key="1">
    <source>
        <dbReference type="SAM" id="Phobius"/>
    </source>
</evidence>
<dbReference type="STRING" id="1073327.SAMN04488108_0173"/>
<dbReference type="Pfam" id="PF07695">
    <property type="entry name" value="7TMR-DISM_7TM"/>
    <property type="match status" value="1"/>
</dbReference>
<organism evidence="5 6">
    <name type="scientific">Algoriphagus zhangzhouensis</name>
    <dbReference type="NCBI Taxonomy" id="1073327"/>
    <lineage>
        <taxon>Bacteria</taxon>
        <taxon>Pseudomonadati</taxon>
        <taxon>Bacteroidota</taxon>
        <taxon>Cytophagia</taxon>
        <taxon>Cytophagales</taxon>
        <taxon>Cyclobacteriaceae</taxon>
        <taxon>Algoriphagus</taxon>
    </lineage>
</organism>
<evidence type="ECO:0000259" key="2">
    <source>
        <dbReference type="Pfam" id="PF02518"/>
    </source>
</evidence>
<dbReference type="AlphaFoldDB" id="A0A1M7Z4D4"/>
<feature type="transmembrane region" description="Helical" evidence="1">
    <location>
        <begin position="218"/>
        <end position="235"/>
    </location>
</feature>
<dbReference type="PANTHER" id="PTHR34220">
    <property type="entry name" value="SENSOR HISTIDINE KINASE YPDA"/>
    <property type="match status" value="1"/>
</dbReference>
<dbReference type="InterPro" id="IPR011623">
    <property type="entry name" value="7TMR_DISM_rcpt_extracell_dom1"/>
</dbReference>
<reference evidence="6" key="1">
    <citation type="submission" date="2016-12" db="EMBL/GenBank/DDBJ databases">
        <authorList>
            <person name="Varghese N."/>
            <person name="Submissions S."/>
        </authorList>
    </citation>
    <scope>NUCLEOTIDE SEQUENCE [LARGE SCALE GENOMIC DNA]</scope>
    <source>
        <strain evidence="6">DSM 25035</strain>
    </source>
</reference>
<feature type="domain" description="Signal transduction histidine kinase internal region" evidence="3">
    <location>
        <begin position="408"/>
        <end position="486"/>
    </location>
</feature>
<dbReference type="InterPro" id="IPR003594">
    <property type="entry name" value="HATPase_dom"/>
</dbReference>
<keyword evidence="6" id="KW-1185">Reference proteome</keyword>
<evidence type="ECO:0000313" key="5">
    <source>
        <dbReference type="EMBL" id="SHO59536.1"/>
    </source>
</evidence>
<dbReference type="Pfam" id="PF06580">
    <property type="entry name" value="His_kinase"/>
    <property type="match status" value="1"/>
</dbReference>
<dbReference type="InterPro" id="IPR036890">
    <property type="entry name" value="HATPase_C_sf"/>
</dbReference>
<feature type="transmembrane region" description="Helical" evidence="1">
    <location>
        <begin position="290"/>
        <end position="311"/>
    </location>
</feature>
<dbReference type="RefSeq" id="WP_073569866.1">
    <property type="nucleotide sequence ID" value="NZ_FRXN01000001.1"/>
</dbReference>
<dbReference type="Proteomes" id="UP000184609">
    <property type="component" value="Unassembled WGS sequence"/>
</dbReference>
<sequence>MRKNIFLMLFLGFLLSNLAFSQSISLNYKIPIPTKVLAIDTAASIKQIQNLSDLRTFHGSENLGSARAKTNYWFEIDFSEFLENHPNLDSLIFYPVGIEKGSLFVWNQDHFDSLSLNRFEENVLLRSEFSGLNYVPIPVQNLYHGSKLFMRVNYIRISPNLTNKVFYSSTPQAHATFSKLVSRNSFKSQVLAYFFLGVAFVLLVFNLILFSYMKDRQYIYYGLFILFQLMYYSQISPTLAHVFGYQYSKFFFWLTTVSQVIINLTYLMFIRHFLDFKEKMPKFDRIVKGLAYGLCGFTLLMAVLVIINPYSRLQADLMNVERIFMATFTLFAVIYLWRNYPDNLVWFVISGTVIFTTGALCTMFLLDLDYMVAGSAVESIIFSFGLSYKIKAISSQKQKAEIEAYQTKLGALRAQINPHFIFNSLASIQHLISSGQNKAALRYLSKFSKFVRQVLENSLDIHITLEKEIELLKVYLDLESLRFDHAFSYEIEIDAKSNLDQEEVPMMIVQPFVENAIKHGLLPKKEGDKKLKIHFHECDQFIHCEVMDNGIGITASKANKSPNSRPSRGLMLTEERLKMAHKSIDQEELIQFSDCHPGTKVLIKIPKL</sequence>
<evidence type="ECO:0000313" key="6">
    <source>
        <dbReference type="Proteomes" id="UP000184609"/>
    </source>
</evidence>
<proteinExistence type="predicted"/>
<evidence type="ECO:0000259" key="3">
    <source>
        <dbReference type="Pfam" id="PF06580"/>
    </source>
</evidence>
<accession>A0A1M7Z4D4</accession>
<feature type="transmembrane region" description="Helical" evidence="1">
    <location>
        <begin position="344"/>
        <end position="366"/>
    </location>
</feature>
<dbReference type="InterPro" id="IPR050640">
    <property type="entry name" value="Bact_2-comp_sensor_kinase"/>
</dbReference>
<dbReference type="Pfam" id="PF02518">
    <property type="entry name" value="HATPase_c"/>
    <property type="match status" value="1"/>
</dbReference>
<feature type="domain" description="7TM-DISM receptor extracellular" evidence="4">
    <location>
        <begin position="190"/>
        <end position="388"/>
    </location>
</feature>
<feature type="domain" description="Histidine kinase/HSP90-like ATPase" evidence="2">
    <location>
        <begin position="506"/>
        <end position="606"/>
    </location>
</feature>
<dbReference type="Gene3D" id="3.30.565.10">
    <property type="entry name" value="Histidine kinase-like ATPase, C-terminal domain"/>
    <property type="match status" value="1"/>
</dbReference>
<dbReference type="OrthoDB" id="6190788at2"/>
<evidence type="ECO:0000259" key="4">
    <source>
        <dbReference type="Pfam" id="PF07695"/>
    </source>
</evidence>
<keyword evidence="1" id="KW-1133">Transmembrane helix</keyword>
<dbReference type="GO" id="GO:0016020">
    <property type="term" value="C:membrane"/>
    <property type="evidence" value="ECO:0007669"/>
    <property type="project" value="InterPro"/>
</dbReference>
<keyword evidence="1" id="KW-0812">Transmembrane</keyword>